<dbReference type="GO" id="GO:0009341">
    <property type="term" value="C:beta-galactosidase complex"/>
    <property type="evidence" value="ECO:0007669"/>
    <property type="project" value="InterPro"/>
</dbReference>
<accession>A0A7X3FN23</accession>
<evidence type="ECO:0000256" key="2">
    <source>
        <dbReference type="ARBA" id="ARBA00007401"/>
    </source>
</evidence>
<dbReference type="Pfam" id="PF00703">
    <property type="entry name" value="Glyco_hydro_2"/>
    <property type="match status" value="1"/>
</dbReference>
<evidence type="ECO:0000256" key="7">
    <source>
        <dbReference type="ARBA" id="ARBA00032230"/>
    </source>
</evidence>
<dbReference type="PRINTS" id="PR00132">
    <property type="entry name" value="GLHYDRLASE2"/>
</dbReference>
<dbReference type="GO" id="GO:0030246">
    <property type="term" value="F:carbohydrate binding"/>
    <property type="evidence" value="ECO:0007669"/>
    <property type="project" value="InterPro"/>
</dbReference>
<dbReference type="SUPFAM" id="SSF49785">
    <property type="entry name" value="Galactose-binding domain-like"/>
    <property type="match status" value="1"/>
</dbReference>
<dbReference type="SMART" id="SM01038">
    <property type="entry name" value="Bgal_small_N"/>
    <property type="match status" value="1"/>
</dbReference>
<dbReference type="InterPro" id="IPR013783">
    <property type="entry name" value="Ig-like_fold"/>
</dbReference>
<keyword evidence="12" id="KW-1185">Reference proteome</keyword>
<protein>
    <recommendedName>
        <fullName evidence="4 8">Beta-galactosidase</fullName>
        <ecNumber evidence="3 8">3.2.1.23</ecNumber>
    </recommendedName>
    <alternativeName>
        <fullName evidence="7 8">Lactase</fullName>
    </alternativeName>
</protein>
<feature type="domain" description="Beta galactosidase small chain/" evidence="10">
    <location>
        <begin position="802"/>
        <end position="1075"/>
    </location>
</feature>
<dbReference type="InterPro" id="IPR050347">
    <property type="entry name" value="Bact_Beta-galactosidase"/>
</dbReference>
<feature type="region of interest" description="Disordered" evidence="9">
    <location>
        <begin position="736"/>
        <end position="784"/>
    </location>
</feature>
<feature type="compositionally biased region" description="Low complexity" evidence="9">
    <location>
        <begin position="749"/>
        <end position="770"/>
    </location>
</feature>
<dbReference type="InterPro" id="IPR006104">
    <property type="entry name" value="Glyco_hydro_2_N"/>
</dbReference>
<dbReference type="InterPro" id="IPR023230">
    <property type="entry name" value="Glyco_hydro_2_CS"/>
</dbReference>
<evidence type="ECO:0000259" key="10">
    <source>
        <dbReference type="SMART" id="SM01038"/>
    </source>
</evidence>
<evidence type="ECO:0000256" key="9">
    <source>
        <dbReference type="SAM" id="MobiDB-lite"/>
    </source>
</evidence>
<proteinExistence type="inferred from homology"/>
<comment type="catalytic activity">
    <reaction evidence="1 8">
        <text>Hydrolysis of terminal non-reducing beta-D-galactose residues in beta-D-galactosides.</text>
        <dbReference type="EC" id="3.2.1.23"/>
    </reaction>
</comment>
<dbReference type="AlphaFoldDB" id="A0A7X3FN23"/>
<evidence type="ECO:0000256" key="4">
    <source>
        <dbReference type="ARBA" id="ARBA00013303"/>
    </source>
</evidence>
<dbReference type="PANTHER" id="PTHR46323">
    <property type="entry name" value="BETA-GALACTOSIDASE"/>
    <property type="match status" value="1"/>
</dbReference>
<dbReference type="GO" id="GO:0004565">
    <property type="term" value="F:beta-galactosidase activity"/>
    <property type="evidence" value="ECO:0007669"/>
    <property type="project" value="UniProtKB-EC"/>
</dbReference>
<dbReference type="InterPro" id="IPR032312">
    <property type="entry name" value="LacZ_4"/>
</dbReference>
<sequence>MKQLHLQRRDWDNLEVLERNRMLARASFIPYGKEEEALTYARERSDRTLPLNGTWAFRYTGSPEEAPEGFYLPEFDAAAWDRIPVPSCWQLQGYGAPHYTDLYYPFPVDPPRVPTANPTGSYRREFTLPADWTEKDVVIQFHGVDSAYNVWLNGEYVGYSEGSRLTAEFDLTPFVRDGRNVLAVQVYQWSAGSYLEDQDMWWLSGIFRDVILVARPKLSLHNIRVHAGLDDTYADGLLNVDVTVAGEADSFTLLWKLLDRKGELIVSGQESGTDGSGGITGTGKEQSIAIAAQIKEPRQWSAETPYLYDLIVTLLDEEGQLLETTALKAGFRRIEVKEGLMLVNGKAVRLRGVNRHDHHPDTGRTVTLETMEKDILMMKQHNINAVRTAHYPNDPRFYDLCDRYGLYVMDETDLETHGFELIGDANRLSDDPAWEHAYVDRMRRMVLRDENHPSIIMWSLGNESGFGCNHEAMYEWCRSYDSSRLVHYEGDREGKACDVFSTMYSSPEKMRGFGEMKDLDKPHILCEYAHAMGNGPGGLQHYEELFRTYPRLQGGFVWEWIDHGLRRKKADGREYFAYGGDYGDQPNNGNFCIDGLVTPDRTPSPGLMEYKKTIEPISVEIAGWGPGTNQKAVDLVIRNHYDFISLQNFRCTWQLECDGRLIGGGPVDLPDLAAGDKGICRIQIPGLQGDVSGAGEYWLTVRFVLASPTSWAAEGHEIAWSQFPLHAGAENEKVENTGINAGDPEPLSAPAAGMTDAATAGAAAPSATSTEAERAGASQQPPAGAVDPEAAIRVEEADNLFTLTGPDFRLVFDRFRGRMVSWQQAGTPVIAEGGGPRLALWRAPIDNDMYVVADWRKACVHMAADDVRGSGWERLADGAVRVSVSIRTAPPVYAWGFSCTWVYTVRPDGTVDLSVQGDPDGTPPDMLPRIGLRMELPGSTERVTWYGLGPGESYPDSRQAARMGLYDTAVDDLRFPYVKPQESGNRSDVRWACLRGVHGSGLLVAGQPAFDFGASRYTPEDLETASHECDLVPRDFVTLHLDYKQNGLGSNSCGPKQLPPHVLKPQAFQFTVRLKPVTDDAHPAQTAMALRSGGIS</sequence>
<dbReference type="InterPro" id="IPR006103">
    <property type="entry name" value="Glyco_hydro_2_cat"/>
</dbReference>
<dbReference type="EC" id="3.2.1.23" evidence="3 8"/>
<evidence type="ECO:0000256" key="3">
    <source>
        <dbReference type="ARBA" id="ARBA00012756"/>
    </source>
</evidence>
<dbReference type="InterPro" id="IPR017853">
    <property type="entry name" value="GH"/>
</dbReference>
<dbReference type="InterPro" id="IPR004199">
    <property type="entry name" value="B-gal_small/dom_5"/>
</dbReference>
<dbReference type="SUPFAM" id="SSF49303">
    <property type="entry name" value="beta-Galactosidase/glucuronidase domain"/>
    <property type="match status" value="2"/>
</dbReference>
<dbReference type="RefSeq" id="WP_157338831.1">
    <property type="nucleotide sequence ID" value="NZ_RHLK01000025.1"/>
</dbReference>
<dbReference type="Gene3D" id="2.60.40.10">
    <property type="entry name" value="Immunoglobulins"/>
    <property type="match status" value="2"/>
</dbReference>
<organism evidence="11 12">
    <name type="scientific">Paenibacillus lutrae</name>
    <dbReference type="NCBI Taxonomy" id="2078573"/>
    <lineage>
        <taxon>Bacteria</taxon>
        <taxon>Bacillati</taxon>
        <taxon>Bacillota</taxon>
        <taxon>Bacilli</taxon>
        <taxon>Bacillales</taxon>
        <taxon>Paenibacillaceae</taxon>
        <taxon>Paenibacillus</taxon>
    </lineage>
</organism>
<dbReference type="InterPro" id="IPR036156">
    <property type="entry name" value="Beta-gal/glucu_dom_sf"/>
</dbReference>
<dbReference type="GO" id="GO:0005990">
    <property type="term" value="P:lactose catabolic process"/>
    <property type="evidence" value="ECO:0007669"/>
    <property type="project" value="TreeGrafter"/>
</dbReference>
<dbReference type="PROSITE" id="PS00719">
    <property type="entry name" value="GLYCOSYL_HYDROL_F2_1"/>
    <property type="match status" value="1"/>
</dbReference>
<dbReference type="InterPro" id="IPR008979">
    <property type="entry name" value="Galactose-bd-like_sf"/>
</dbReference>
<gene>
    <name evidence="11" type="ORF">EDM21_23645</name>
</gene>
<dbReference type="EMBL" id="RHLK01000025">
    <property type="protein sequence ID" value="MVP02479.1"/>
    <property type="molecule type" value="Genomic_DNA"/>
</dbReference>
<dbReference type="InterPro" id="IPR006102">
    <property type="entry name" value="Ig-like_GH2"/>
</dbReference>
<evidence type="ECO:0000313" key="11">
    <source>
        <dbReference type="EMBL" id="MVP02479.1"/>
    </source>
</evidence>
<dbReference type="Pfam" id="PF02929">
    <property type="entry name" value="Bgal_small_N"/>
    <property type="match status" value="1"/>
</dbReference>
<evidence type="ECO:0000313" key="12">
    <source>
        <dbReference type="Proteomes" id="UP000490800"/>
    </source>
</evidence>
<evidence type="ECO:0000256" key="5">
    <source>
        <dbReference type="ARBA" id="ARBA00022801"/>
    </source>
</evidence>
<dbReference type="SUPFAM" id="SSF74650">
    <property type="entry name" value="Galactose mutarotase-like"/>
    <property type="match status" value="1"/>
</dbReference>
<dbReference type="FunFam" id="3.20.20.80:FF:000018">
    <property type="entry name" value="Beta-galactosidase"/>
    <property type="match status" value="1"/>
</dbReference>
<dbReference type="Pfam" id="PF02836">
    <property type="entry name" value="Glyco_hydro_2_C"/>
    <property type="match status" value="1"/>
</dbReference>
<dbReference type="Gene3D" id="3.20.20.80">
    <property type="entry name" value="Glycosidases"/>
    <property type="match status" value="1"/>
</dbReference>
<dbReference type="Pfam" id="PF16353">
    <property type="entry name" value="LacZ_4"/>
    <property type="match status" value="1"/>
</dbReference>
<dbReference type="InterPro" id="IPR006101">
    <property type="entry name" value="Glyco_hydro_2"/>
</dbReference>
<dbReference type="InterPro" id="IPR011013">
    <property type="entry name" value="Gal_mutarotase_sf_dom"/>
</dbReference>
<dbReference type="Proteomes" id="UP000490800">
    <property type="component" value="Unassembled WGS sequence"/>
</dbReference>
<dbReference type="PANTHER" id="PTHR46323:SF2">
    <property type="entry name" value="BETA-GALACTOSIDASE"/>
    <property type="match status" value="1"/>
</dbReference>
<evidence type="ECO:0000256" key="1">
    <source>
        <dbReference type="ARBA" id="ARBA00001412"/>
    </source>
</evidence>
<evidence type="ECO:0000256" key="8">
    <source>
        <dbReference type="RuleBase" id="RU361154"/>
    </source>
</evidence>
<dbReference type="SUPFAM" id="SSF51445">
    <property type="entry name" value="(Trans)glycosidases"/>
    <property type="match status" value="1"/>
</dbReference>
<dbReference type="InterPro" id="IPR014718">
    <property type="entry name" value="GH-type_carb-bd"/>
</dbReference>
<keyword evidence="6 8" id="KW-0326">Glycosidase</keyword>
<comment type="similarity">
    <text evidence="2 8">Belongs to the glycosyl hydrolase 2 family.</text>
</comment>
<comment type="caution">
    <text evidence="11">The sequence shown here is derived from an EMBL/GenBank/DDBJ whole genome shotgun (WGS) entry which is preliminary data.</text>
</comment>
<dbReference type="OrthoDB" id="9762066at2"/>
<dbReference type="Pfam" id="PF02837">
    <property type="entry name" value="Glyco_hydro_2_N"/>
    <property type="match status" value="1"/>
</dbReference>
<name>A0A7X3FN23_9BACL</name>
<keyword evidence="5 8" id="KW-0378">Hydrolase</keyword>
<reference evidence="11 12" key="1">
    <citation type="journal article" date="2019" name="Microorganisms">
        <title>Paenibacillus lutrae sp. nov., A Chitinolytic Species Isolated from A River Otter in Castril Natural Park, Granada, Spain.</title>
        <authorList>
            <person name="Rodriguez M."/>
            <person name="Reina J.C."/>
            <person name="Bejar V."/>
            <person name="Llamas I."/>
        </authorList>
    </citation>
    <scope>NUCLEOTIDE SEQUENCE [LARGE SCALE GENOMIC DNA]</scope>
    <source>
        <strain evidence="11 12">N10</strain>
    </source>
</reference>
<dbReference type="Gene3D" id="2.70.98.10">
    <property type="match status" value="1"/>
</dbReference>
<evidence type="ECO:0000256" key="6">
    <source>
        <dbReference type="ARBA" id="ARBA00023295"/>
    </source>
</evidence>
<dbReference type="Gene3D" id="2.60.120.260">
    <property type="entry name" value="Galactose-binding domain-like"/>
    <property type="match status" value="1"/>
</dbReference>